<dbReference type="Proteomes" id="UP001480595">
    <property type="component" value="Unassembled WGS sequence"/>
</dbReference>
<dbReference type="RefSeq" id="XP_066721902.1">
    <property type="nucleotide sequence ID" value="XM_066853761.1"/>
</dbReference>
<feature type="transmembrane region" description="Helical" evidence="1">
    <location>
        <begin position="6"/>
        <end position="30"/>
    </location>
</feature>
<keyword evidence="1" id="KW-1133">Transmembrane helix</keyword>
<organism evidence="2 3">
    <name type="scientific">Apiospora phragmitis</name>
    <dbReference type="NCBI Taxonomy" id="2905665"/>
    <lineage>
        <taxon>Eukaryota</taxon>
        <taxon>Fungi</taxon>
        <taxon>Dikarya</taxon>
        <taxon>Ascomycota</taxon>
        <taxon>Pezizomycotina</taxon>
        <taxon>Sordariomycetes</taxon>
        <taxon>Xylariomycetidae</taxon>
        <taxon>Amphisphaeriales</taxon>
        <taxon>Apiosporaceae</taxon>
        <taxon>Apiospora</taxon>
    </lineage>
</organism>
<sequence>MDLPDAFRIFGPVALAPGRSWVALVIALLARYKMKITQFPQPVPRVVHHEPGVENILAIMGSH</sequence>
<evidence type="ECO:0000256" key="1">
    <source>
        <dbReference type="SAM" id="Phobius"/>
    </source>
</evidence>
<keyword evidence="1" id="KW-0472">Membrane</keyword>
<reference evidence="2 3" key="1">
    <citation type="submission" date="2023-01" db="EMBL/GenBank/DDBJ databases">
        <title>Analysis of 21 Apiospora genomes using comparative genomics revels a genus with tremendous synthesis potential of carbohydrate active enzymes and secondary metabolites.</title>
        <authorList>
            <person name="Sorensen T."/>
        </authorList>
    </citation>
    <scope>NUCLEOTIDE SEQUENCE [LARGE SCALE GENOMIC DNA]</scope>
    <source>
        <strain evidence="2 3">CBS 135458</strain>
    </source>
</reference>
<evidence type="ECO:0000313" key="3">
    <source>
        <dbReference type="Proteomes" id="UP001480595"/>
    </source>
</evidence>
<comment type="caution">
    <text evidence="2">The sequence shown here is derived from an EMBL/GenBank/DDBJ whole genome shotgun (WGS) entry which is preliminary data.</text>
</comment>
<keyword evidence="1" id="KW-0812">Transmembrane</keyword>
<gene>
    <name evidence="2" type="ORF">PG994_002352</name>
</gene>
<accession>A0ABR1WW41</accession>
<evidence type="ECO:0000313" key="2">
    <source>
        <dbReference type="EMBL" id="KAK8087378.1"/>
    </source>
</evidence>
<dbReference type="GeneID" id="92086824"/>
<protein>
    <submittedName>
        <fullName evidence="2">Uncharacterized protein</fullName>
    </submittedName>
</protein>
<name>A0ABR1WW41_9PEZI</name>
<proteinExistence type="predicted"/>
<dbReference type="EMBL" id="JAQQWL010000002">
    <property type="protein sequence ID" value="KAK8087378.1"/>
    <property type="molecule type" value="Genomic_DNA"/>
</dbReference>
<keyword evidence="3" id="KW-1185">Reference proteome</keyword>